<reference evidence="1" key="1">
    <citation type="submission" date="2024-05" db="EMBL/GenBank/DDBJ databases">
        <authorList>
            <person name="Badawy S."/>
            <person name="Skurnik M."/>
        </authorList>
    </citation>
    <scope>NUCLEOTIDE SEQUENCE</scope>
</reference>
<sequence>MSFIKKSKSVTYKTLEFVDSDNQNQDQENFTGFVVIKEKGCISYIKELQCGFELTSIKLFPTKKPTILKARYGNYYEERYSNNLISAKAHIVNGELEGEYRKFNPQGKCVWVKYFNSGNDVTSEIIEFLGLTCTLETLHDYKFNTEEEFNLMMRYGSHFKFLYEYNIDSSTFDDIVLNCL</sequence>
<protein>
    <submittedName>
        <fullName evidence="1">Uncharacterized protein</fullName>
    </submittedName>
</protein>
<accession>A0AAU7PGS3</accession>
<evidence type="ECO:0000313" key="1">
    <source>
        <dbReference type="EMBL" id="XBS49243.1"/>
    </source>
</evidence>
<dbReference type="EMBL" id="PP777464">
    <property type="protein sequence ID" value="XBS49243.1"/>
    <property type="molecule type" value="Genomic_DNA"/>
</dbReference>
<proteinExistence type="predicted"/>
<name>A0AAU7PGS3_9CAUD</name>
<organism evidence="1">
    <name type="scientific">Escherichia phage fEgEco12</name>
    <dbReference type="NCBI Taxonomy" id="3158837"/>
    <lineage>
        <taxon>Viruses</taxon>
        <taxon>Duplodnaviria</taxon>
        <taxon>Heunggongvirae</taxon>
        <taxon>Uroviricota</taxon>
        <taxon>Caudoviricetes</taxon>
    </lineage>
</organism>